<gene>
    <name evidence="12" type="ORF">SAMN02745220_05288</name>
</gene>
<keyword evidence="8" id="KW-0472">Membrane</keyword>
<keyword evidence="13" id="KW-1185">Reference proteome</keyword>
<dbReference type="PROSITE" id="PS50112">
    <property type="entry name" value="PAS"/>
    <property type="match status" value="1"/>
</dbReference>
<keyword evidence="5" id="KW-0010">Activator</keyword>
<dbReference type="InterPro" id="IPR009057">
    <property type="entry name" value="Homeodomain-like_sf"/>
</dbReference>
<proteinExistence type="predicted"/>
<feature type="coiled-coil region" evidence="7">
    <location>
        <begin position="695"/>
        <end position="729"/>
    </location>
</feature>
<keyword evidence="7" id="KW-0175">Coiled coil</keyword>
<accession>A0A1M7YMD8</accession>
<keyword evidence="8" id="KW-1133">Transmembrane helix</keyword>
<evidence type="ECO:0000313" key="12">
    <source>
        <dbReference type="EMBL" id="SHO53760.1"/>
    </source>
</evidence>
<dbReference type="PANTHER" id="PTHR32071">
    <property type="entry name" value="TRANSCRIPTIONAL REGULATORY PROTEIN"/>
    <property type="match status" value="1"/>
</dbReference>
<keyword evidence="3" id="KW-0805">Transcription regulation</keyword>
<feature type="transmembrane region" description="Helical" evidence="8">
    <location>
        <begin position="365"/>
        <end position="387"/>
    </location>
</feature>
<evidence type="ECO:0000259" key="11">
    <source>
        <dbReference type="PROSITE" id="PS50113"/>
    </source>
</evidence>
<dbReference type="Pfam" id="PF01590">
    <property type="entry name" value="GAF"/>
    <property type="match status" value="1"/>
</dbReference>
<dbReference type="CDD" id="cd00130">
    <property type="entry name" value="PAS"/>
    <property type="match status" value="1"/>
</dbReference>
<keyword evidence="8" id="KW-0812">Transmembrane</keyword>
<evidence type="ECO:0000256" key="2">
    <source>
        <dbReference type="ARBA" id="ARBA00022840"/>
    </source>
</evidence>
<dbReference type="NCBIfam" id="TIGR00229">
    <property type="entry name" value="sensory_box"/>
    <property type="match status" value="1"/>
</dbReference>
<dbReference type="InterPro" id="IPR002197">
    <property type="entry name" value="HTH_Fis"/>
</dbReference>
<dbReference type="EMBL" id="FRFE01000074">
    <property type="protein sequence ID" value="SHO53760.1"/>
    <property type="molecule type" value="Genomic_DNA"/>
</dbReference>
<evidence type="ECO:0000256" key="5">
    <source>
        <dbReference type="ARBA" id="ARBA00023159"/>
    </source>
</evidence>
<evidence type="ECO:0000259" key="10">
    <source>
        <dbReference type="PROSITE" id="PS50112"/>
    </source>
</evidence>
<dbReference type="Gene3D" id="3.30.450.40">
    <property type="match status" value="1"/>
</dbReference>
<dbReference type="SUPFAM" id="SSF46689">
    <property type="entry name" value="Homeodomain-like"/>
    <property type="match status" value="1"/>
</dbReference>
<evidence type="ECO:0000256" key="7">
    <source>
        <dbReference type="SAM" id="Coils"/>
    </source>
</evidence>
<dbReference type="Pfam" id="PF25601">
    <property type="entry name" value="AAA_lid_14"/>
    <property type="match status" value="1"/>
</dbReference>
<evidence type="ECO:0000256" key="6">
    <source>
        <dbReference type="ARBA" id="ARBA00023163"/>
    </source>
</evidence>
<dbReference type="Proteomes" id="UP000184603">
    <property type="component" value="Unassembled WGS sequence"/>
</dbReference>
<dbReference type="GO" id="GO:0043565">
    <property type="term" value="F:sequence-specific DNA binding"/>
    <property type="evidence" value="ECO:0007669"/>
    <property type="project" value="InterPro"/>
</dbReference>
<dbReference type="InterPro" id="IPR035965">
    <property type="entry name" value="PAS-like_dom_sf"/>
</dbReference>
<evidence type="ECO:0000256" key="1">
    <source>
        <dbReference type="ARBA" id="ARBA00022741"/>
    </source>
</evidence>
<keyword evidence="4" id="KW-0238">DNA-binding</keyword>
<dbReference type="Pfam" id="PF00158">
    <property type="entry name" value="Sigma54_activat"/>
    <property type="match status" value="1"/>
</dbReference>
<evidence type="ECO:0000259" key="9">
    <source>
        <dbReference type="PROSITE" id="PS50045"/>
    </source>
</evidence>
<evidence type="ECO:0000256" key="3">
    <source>
        <dbReference type="ARBA" id="ARBA00023015"/>
    </source>
</evidence>
<dbReference type="InterPro" id="IPR002078">
    <property type="entry name" value="Sigma_54_int"/>
</dbReference>
<dbReference type="PROSITE" id="PS00675">
    <property type="entry name" value="SIGMA54_INTERACT_1"/>
    <property type="match status" value="1"/>
</dbReference>
<dbReference type="Gene3D" id="3.40.50.2300">
    <property type="match status" value="2"/>
</dbReference>
<dbReference type="InterPro" id="IPR013655">
    <property type="entry name" value="PAS_fold_3"/>
</dbReference>
<dbReference type="Pfam" id="PF02954">
    <property type="entry name" value="HTH_8"/>
    <property type="match status" value="1"/>
</dbReference>
<dbReference type="InterPro" id="IPR029016">
    <property type="entry name" value="GAF-like_dom_sf"/>
</dbReference>
<dbReference type="GO" id="GO:0006355">
    <property type="term" value="P:regulation of DNA-templated transcription"/>
    <property type="evidence" value="ECO:0007669"/>
    <property type="project" value="InterPro"/>
</dbReference>
<dbReference type="CDD" id="cd00009">
    <property type="entry name" value="AAA"/>
    <property type="match status" value="1"/>
</dbReference>
<reference evidence="12 13" key="1">
    <citation type="submission" date="2016-12" db="EMBL/GenBank/DDBJ databases">
        <authorList>
            <person name="Song W.-J."/>
            <person name="Kurnit D.M."/>
        </authorList>
    </citation>
    <scope>NUCLEOTIDE SEQUENCE [LARGE SCALE GENOMIC DNA]</scope>
    <source>
        <strain evidence="12 13">DSM 18488</strain>
    </source>
</reference>
<dbReference type="FunFam" id="3.40.50.300:FF:000006">
    <property type="entry name" value="DNA-binding transcriptional regulator NtrC"/>
    <property type="match status" value="1"/>
</dbReference>
<dbReference type="SUPFAM" id="SSF55785">
    <property type="entry name" value="PYP-like sensor domain (PAS domain)"/>
    <property type="match status" value="1"/>
</dbReference>
<dbReference type="PROSITE" id="PS00688">
    <property type="entry name" value="SIGMA54_INTERACT_3"/>
    <property type="match status" value="1"/>
</dbReference>
<dbReference type="InterPro" id="IPR003593">
    <property type="entry name" value="AAA+_ATPase"/>
</dbReference>
<dbReference type="GO" id="GO:0005524">
    <property type="term" value="F:ATP binding"/>
    <property type="evidence" value="ECO:0007669"/>
    <property type="project" value="UniProtKB-KW"/>
</dbReference>
<name>A0A1M7YMD8_9BACT</name>
<dbReference type="SUPFAM" id="SSF52540">
    <property type="entry name" value="P-loop containing nucleoside triphosphate hydrolases"/>
    <property type="match status" value="1"/>
</dbReference>
<feature type="domain" description="PAS" evidence="10">
    <location>
        <begin position="598"/>
        <end position="636"/>
    </location>
</feature>
<dbReference type="InterPro" id="IPR000014">
    <property type="entry name" value="PAS"/>
</dbReference>
<evidence type="ECO:0000256" key="4">
    <source>
        <dbReference type="ARBA" id="ARBA00023125"/>
    </source>
</evidence>
<dbReference type="SUPFAM" id="SSF55781">
    <property type="entry name" value="GAF domain-like"/>
    <property type="match status" value="1"/>
</dbReference>
<keyword evidence="2" id="KW-0067">ATP-binding</keyword>
<keyword evidence="6" id="KW-0804">Transcription</keyword>
<dbReference type="InterPro" id="IPR025944">
    <property type="entry name" value="Sigma_54_int_dom_CS"/>
</dbReference>
<dbReference type="Gene3D" id="1.10.10.60">
    <property type="entry name" value="Homeodomain-like"/>
    <property type="match status" value="1"/>
</dbReference>
<dbReference type="AlphaFoldDB" id="A0A1M7YMD8"/>
<dbReference type="PANTHER" id="PTHR32071:SF117">
    <property type="entry name" value="PTS-DEPENDENT DIHYDROXYACETONE KINASE OPERON REGULATORY PROTEIN-RELATED"/>
    <property type="match status" value="1"/>
</dbReference>
<dbReference type="Gene3D" id="1.10.8.60">
    <property type="match status" value="1"/>
</dbReference>
<sequence length="1041" mass="119394">MAVRQRYLFTPCMLIINHMLATMPHYLTLICTILFLLLRSVMPIEAKEQKRVLIIYAQDKWHPAHELTEKGIHSVLDLNLTYDIQLYAEYLDVANFPSSAQTNAAAEYIRTKYAESHIDAIITVYDTALYFMLNNGAPLLPGIPIIASQLPFETGKKFNSSPLRRFTTGTITGESMSELMQSIFTLTPNAKHIALICGSSISDRDSETVYRQQIERYKDRITLISLNQLTLEEILRRVATLPPNTVVLYGSLFEDAAGKMYVPRDVLPRISLASNAPVFGLYDSYLGYGIVGGSLFSFEEHGKESARLLLRVLAGERPDTIPWSGSHSSIQVFDWRELQRWSIKKSLLPPGSELLYYTPSLWERYHYYIFSAFALLMLQSSFILFLIHQRIQRRKTQLQLAERLDFEEMLSSLSARFVSLKPDELNEEMLRVLEQIQNRLEVDRVSIFMMSVETNRFHLIQSHTLPHHSQPLSEILFSQVPWLTEKIQEGRSLSFGHLTSMPTEAKVDRAFLAAQNIGSLTLIPLITREKVLGVLSLGTIDKARQWLPNEVRQYRLIAEIFANAIMRKKQEEALSAAEKKYRTVADFTYDWEYWQCLDGSFHYVSPSCERICGYTHVELMENPKIFTDIIMPEDRDVWQSHCQKAGLELQPHEAQFRIQRRDGQVRWIEHSCQPITDNEGRLQGMRASNRDVTSRKEAENELLSTYTEIQRLKDQLEAEKAYLQEEIKLEHNFDNIVGTSASLKYVLFKVEQIAETSTTVLILGESGTGKELIARAIHSKGQRKNRSLVKVNCATLPAHLIESELFGHERGAFTGAQERHFGRFEIADGASIFLDEIGELPLEMQAKLLRVLQEREFERLGSNSTIKVDVRIIAATNRDLENEVRKGRFREDLFFRLNVFPITVPALRQRVEDIPLLTSFFVERACKRLGKSINTIPANIIQQMKKYPWPGNVRELENVIERAVINSSGSKLHLADDLTKSAAERLPDDLRSMEEVEREHILRVLDFTGWRIEGAKGASRVLEVNPSTLRSRMRKLGIQKP</sequence>
<dbReference type="InterPro" id="IPR025662">
    <property type="entry name" value="Sigma_54_int_dom_ATP-bd_1"/>
</dbReference>
<feature type="domain" description="Sigma-54 factor interaction" evidence="9">
    <location>
        <begin position="736"/>
        <end position="965"/>
    </location>
</feature>
<dbReference type="Gene3D" id="3.40.50.300">
    <property type="entry name" value="P-loop containing nucleotide triphosphate hydrolases"/>
    <property type="match status" value="1"/>
</dbReference>
<dbReference type="InterPro" id="IPR001610">
    <property type="entry name" value="PAC"/>
</dbReference>
<dbReference type="SMART" id="SM00086">
    <property type="entry name" value="PAC"/>
    <property type="match status" value="1"/>
</dbReference>
<evidence type="ECO:0000256" key="8">
    <source>
        <dbReference type="SAM" id="Phobius"/>
    </source>
</evidence>
<dbReference type="SMART" id="SM00065">
    <property type="entry name" value="GAF"/>
    <property type="match status" value="1"/>
</dbReference>
<dbReference type="InterPro" id="IPR027417">
    <property type="entry name" value="P-loop_NTPase"/>
</dbReference>
<dbReference type="STRING" id="1121416.SAMN02745220_05288"/>
<organism evidence="12 13">
    <name type="scientific">Desulfopila aestuarii DSM 18488</name>
    <dbReference type="NCBI Taxonomy" id="1121416"/>
    <lineage>
        <taxon>Bacteria</taxon>
        <taxon>Pseudomonadati</taxon>
        <taxon>Thermodesulfobacteriota</taxon>
        <taxon>Desulfobulbia</taxon>
        <taxon>Desulfobulbales</taxon>
        <taxon>Desulfocapsaceae</taxon>
        <taxon>Desulfopila</taxon>
    </lineage>
</organism>
<dbReference type="SMART" id="SM00382">
    <property type="entry name" value="AAA"/>
    <property type="match status" value="1"/>
</dbReference>
<dbReference type="InterPro" id="IPR000700">
    <property type="entry name" value="PAS-assoc_C"/>
</dbReference>
<dbReference type="Pfam" id="PF08447">
    <property type="entry name" value="PAS_3"/>
    <property type="match status" value="1"/>
</dbReference>
<dbReference type="PROSITE" id="PS50045">
    <property type="entry name" value="SIGMA54_INTERACT_4"/>
    <property type="match status" value="1"/>
</dbReference>
<dbReference type="PROSITE" id="PS50113">
    <property type="entry name" value="PAC"/>
    <property type="match status" value="1"/>
</dbReference>
<protein>
    <submittedName>
        <fullName evidence="12">PAS domain S-box-containing protein</fullName>
    </submittedName>
</protein>
<feature type="domain" description="PAC" evidence="11">
    <location>
        <begin position="652"/>
        <end position="704"/>
    </location>
</feature>
<dbReference type="InterPro" id="IPR058031">
    <property type="entry name" value="AAA_lid_NorR"/>
</dbReference>
<keyword evidence="1" id="KW-0547">Nucleotide-binding</keyword>
<evidence type="ECO:0000313" key="13">
    <source>
        <dbReference type="Proteomes" id="UP000184603"/>
    </source>
</evidence>
<dbReference type="Gene3D" id="3.30.450.20">
    <property type="entry name" value="PAS domain"/>
    <property type="match status" value="1"/>
</dbReference>
<dbReference type="InterPro" id="IPR003018">
    <property type="entry name" value="GAF"/>
</dbReference>